<organism evidence="1 2">
    <name type="scientific">Henningerozyma blattae (strain ATCC 34711 / CBS 6284 / DSM 70876 / NBRC 10599 / NRRL Y-10934 / UCD 77-7)</name>
    <name type="common">Yeast</name>
    <name type="synonym">Tetrapisispora blattae</name>
    <dbReference type="NCBI Taxonomy" id="1071380"/>
    <lineage>
        <taxon>Eukaryota</taxon>
        <taxon>Fungi</taxon>
        <taxon>Dikarya</taxon>
        <taxon>Ascomycota</taxon>
        <taxon>Saccharomycotina</taxon>
        <taxon>Saccharomycetes</taxon>
        <taxon>Saccharomycetales</taxon>
        <taxon>Saccharomycetaceae</taxon>
        <taxon>Henningerozyma</taxon>
    </lineage>
</organism>
<accession>I2H7I3</accession>
<dbReference type="KEGG" id="tbl:TBLA_0H00420"/>
<reference evidence="1 2" key="1">
    <citation type="journal article" date="2011" name="Proc. Natl. Acad. Sci. U.S.A.">
        <title>Evolutionary erosion of yeast sex chromosomes by mating-type switching accidents.</title>
        <authorList>
            <person name="Gordon J.L."/>
            <person name="Armisen D."/>
            <person name="Proux-Wera E."/>
            <person name="Oheigeartaigh S.S."/>
            <person name="Byrne K.P."/>
            <person name="Wolfe K.H."/>
        </authorList>
    </citation>
    <scope>NUCLEOTIDE SEQUENCE [LARGE SCALE GENOMIC DNA]</scope>
    <source>
        <strain evidence="2">ATCC 34711 / CBS 6284 / DSM 70876 / NBRC 10599 / NRRL Y-10934 / UCD 77-7</strain>
    </source>
</reference>
<dbReference type="GeneID" id="14497492"/>
<keyword evidence="2" id="KW-1185">Reference proteome</keyword>
<dbReference type="EMBL" id="HE806323">
    <property type="protein sequence ID" value="CCH62335.1"/>
    <property type="molecule type" value="Genomic_DNA"/>
</dbReference>
<proteinExistence type="predicted"/>
<dbReference type="InParanoid" id="I2H7I3"/>
<evidence type="ECO:0000313" key="2">
    <source>
        <dbReference type="Proteomes" id="UP000002866"/>
    </source>
</evidence>
<dbReference type="Proteomes" id="UP000002866">
    <property type="component" value="Chromosome 8"/>
</dbReference>
<dbReference type="HOGENOM" id="CLU_937430_0_0_1"/>
<gene>
    <name evidence="1" type="primary">TBLA0H00420</name>
    <name evidence="1" type="ORF">TBLA_0H00420</name>
</gene>
<sequence length="297" mass="35122">MSEPFLPESTILDIISCFQYKIFDIQIYLSQIIVWSHLTMFEKLVQKFRPDPFGLELLTSNQKYISKISFMTLLISSLFMESKRFVLNEKTKVYNFNISKSSVKYFMIFGKESYKLYVYSLIILPQFTFFFKYYSDGNNATFTKNDLVLNYVGWSTFYYLLTNKAITKLKQKYNRSSNFEIKFFLDEEAMKLGSKYHELKSSLNDWYNCLMFHISFHVGSTLCKRAYGEEIISTLLNNIDQRIINCYNLHICYTYFAVASHFLDPDNIKVPKNTFPPSTINNNDPPIKNSRFGKNFY</sequence>
<name>I2H7I3_HENB6</name>
<evidence type="ECO:0000313" key="1">
    <source>
        <dbReference type="EMBL" id="CCH62335.1"/>
    </source>
</evidence>
<dbReference type="AlphaFoldDB" id="I2H7I3"/>
<dbReference type="RefSeq" id="XP_004181854.1">
    <property type="nucleotide sequence ID" value="XM_004181806.1"/>
</dbReference>
<protein>
    <submittedName>
        <fullName evidence="1">Uncharacterized protein</fullName>
    </submittedName>
</protein>